<dbReference type="AlphaFoldDB" id="A0A820T1U3"/>
<dbReference type="Proteomes" id="UP000663881">
    <property type="component" value="Unassembled WGS sequence"/>
</dbReference>
<protein>
    <submittedName>
        <fullName evidence="1">Uncharacterized protein</fullName>
    </submittedName>
</protein>
<gene>
    <name evidence="1" type="ORF">OKA104_LOCUS54917</name>
</gene>
<dbReference type="PROSITE" id="PS51996">
    <property type="entry name" value="TR_MART"/>
    <property type="match status" value="1"/>
</dbReference>
<evidence type="ECO:0000313" key="1">
    <source>
        <dbReference type="EMBL" id="CAF4465020.1"/>
    </source>
</evidence>
<evidence type="ECO:0000313" key="2">
    <source>
        <dbReference type="Proteomes" id="UP000663881"/>
    </source>
</evidence>
<sequence>MNGIKSSITKVYRGKVLPSSILQQLIDNEHGLISMNGFLSTTALSEIADIYSSIEEKINEGYIRVRFILIIDTIKQPYAYIGDCSAVTDEREILFSLGTIWRIESITPGEKFYEIELT</sequence>
<organism evidence="1 2">
    <name type="scientific">Adineta steineri</name>
    <dbReference type="NCBI Taxonomy" id="433720"/>
    <lineage>
        <taxon>Eukaryota</taxon>
        <taxon>Metazoa</taxon>
        <taxon>Spiralia</taxon>
        <taxon>Gnathifera</taxon>
        <taxon>Rotifera</taxon>
        <taxon>Eurotatoria</taxon>
        <taxon>Bdelloidea</taxon>
        <taxon>Adinetida</taxon>
        <taxon>Adinetidae</taxon>
        <taxon>Adineta</taxon>
    </lineage>
</organism>
<reference evidence="1" key="1">
    <citation type="submission" date="2021-02" db="EMBL/GenBank/DDBJ databases">
        <authorList>
            <person name="Nowell W R."/>
        </authorList>
    </citation>
    <scope>NUCLEOTIDE SEQUENCE</scope>
</reference>
<comment type="caution">
    <text evidence="1">The sequence shown here is derived from an EMBL/GenBank/DDBJ whole genome shotgun (WGS) entry which is preliminary data.</text>
</comment>
<name>A0A820T1U3_9BILA</name>
<dbReference type="Gene3D" id="3.90.176.10">
    <property type="entry name" value="Toxin ADP-ribosyltransferase, Chain A, domain 1"/>
    <property type="match status" value="1"/>
</dbReference>
<dbReference type="SUPFAM" id="SSF56399">
    <property type="entry name" value="ADP-ribosylation"/>
    <property type="match status" value="1"/>
</dbReference>
<accession>A0A820T1U3</accession>
<dbReference type="EMBL" id="CAJOAY010037600">
    <property type="protein sequence ID" value="CAF4465020.1"/>
    <property type="molecule type" value="Genomic_DNA"/>
</dbReference>
<proteinExistence type="predicted"/>